<proteinExistence type="predicted"/>
<name>A0A1U7JH52_9HYPH</name>
<dbReference type="RefSeq" id="WP_028481147.1">
    <property type="nucleotide sequence ID" value="NZ_LVVZ01000015.1"/>
</dbReference>
<evidence type="ECO:0000313" key="2">
    <source>
        <dbReference type="EMBL" id="OKL44047.1"/>
    </source>
</evidence>
<reference evidence="2 3" key="1">
    <citation type="submission" date="2016-03" db="EMBL/GenBank/DDBJ databases">
        <title>Genome sequence of Nesiotobacter sp. nov., a moderately halophilic alphaproteobacterium isolated from the Yellow Sea, China.</title>
        <authorList>
            <person name="Zhang G."/>
            <person name="Zhang R."/>
        </authorList>
    </citation>
    <scope>NUCLEOTIDE SEQUENCE [LARGE SCALE GENOMIC DNA]</scope>
    <source>
        <strain evidence="2 3">WB1-6</strain>
    </source>
</reference>
<dbReference type="Proteomes" id="UP000185783">
    <property type="component" value="Unassembled WGS sequence"/>
</dbReference>
<keyword evidence="1" id="KW-0732">Signal</keyword>
<protein>
    <submittedName>
        <fullName evidence="2">Uncharacterized protein</fullName>
    </submittedName>
</protein>
<feature type="signal peptide" evidence="1">
    <location>
        <begin position="1"/>
        <end position="24"/>
    </location>
</feature>
<accession>A0A1U7JH52</accession>
<sequence length="181" mass="19628">MRRPYRFVFLASLAIFGMAPVAHSVECITLVSVQQSAELDTNEDEGSHIGKHVAGFGIYSDNAVDKPTMASTFFEGEDQYDAVKDIFLTNGAGSCDETTSTDNVVITLGPGDFAADMAPFTGYDCVAGGIVTTDNPYATAPRTYCTQVNQASKFTPTNMTFVVKWNAAESKWFTLTAYPKR</sequence>
<comment type="caution">
    <text evidence="2">The sequence shown here is derived from an EMBL/GenBank/DDBJ whole genome shotgun (WGS) entry which is preliminary data.</text>
</comment>
<dbReference type="EMBL" id="LVVZ01000015">
    <property type="protein sequence ID" value="OKL44047.1"/>
    <property type="molecule type" value="Genomic_DNA"/>
</dbReference>
<evidence type="ECO:0000313" key="3">
    <source>
        <dbReference type="Proteomes" id="UP000185783"/>
    </source>
</evidence>
<dbReference type="AlphaFoldDB" id="A0A1U7JH52"/>
<keyword evidence="3" id="KW-1185">Reference proteome</keyword>
<gene>
    <name evidence="2" type="ORF">A3843_10735</name>
</gene>
<feature type="chain" id="PRO_5010587804" evidence="1">
    <location>
        <begin position="25"/>
        <end position="181"/>
    </location>
</feature>
<organism evidence="2 3">
    <name type="scientific">Pseudovibrio exalbescens</name>
    <dbReference type="NCBI Taxonomy" id="197461"/>
    <lineage>
        <taxon>Bacteria</taxon>
        <taxon>Pseudomonadati</taxon>
        <taxon>Pseudomonadota</taxon>
        <taxon>Alphaproteobacteria</taxon>
        <taxon>Hyphomicrobiales</taxon>
        <taxon>Stappiaceae</taxon>
        <taxon>Pseudovibrio</taxon>
    </lineage>
</organism>
<evidence type="ECO:0000256" key="1">
    <source>
        <dbReference type="SAM" id="SignalP"/>
    </source>
</evidence>